<dbReference type="GO" id="GO:0051603">
    <property type="term" value="P:proteolysis involved in protein catabolic process"/>
    <property type="evidence" value="ECO:0007669"/>
    <property type="project" value="InterPro"/>
</dbReference>
<dbReference type="Gramene" id="KVH95677">
    <property type="protein sequence ID" value="KVH95677"/>
    <property type="gene ID" value="Ccrd_002238"/>
</dbReference>
<dbReference type="Pfam" id="PF00227">
    <property type="entry name" value="Proteasome"/>
    <property type="match status" value="1"/>
</dbReference>
<reference evidence="1 2" key="1">
    <citation type="journal article" date="2016" name="Sci. Rep.">
        <title>The genome sequence of the outbreeding globe artichoke constructed de novo incorporating a phase-aware low-pass sequencing strategy of F1 progeny.</title>
        <authorList>
            <person name="Scaglione D."/>
            <person name="Reyes-Chin-Wo S."/>
            <person name="Acquadro A."/>
            <person name="Froenicke L."/>
            <person name="Portis E."/>
            <person name="Beitel C."/>
            <person name="Tirone M."/>
            <person name="Mauro R."/>
            <person name="Lo Monaco A."/>
            <person name="Mauromicale G."/>
            <person name="Faccioli P."/>
            <person name="Cattivelli L."/>
            <person name="Rieseberg L."/>
            <person name="Michelmore R."/>
            <person name="Lanteri S."/>
        </authorList>
    </citation>
    <scope>NUCLEOTIDE SEQUENCE [LARGE SCALE GENOMIC DNA]</scope>
    <source>
        <strain evidence="1">2C</strain>
    </source>
</reference>
<dbReference type="Proteomes" id="UP000243975">
    <property type="component" value="Unassembled WGS sequence"/>
</dbReference>
<dbReference type="InterPro" id="IPR001353">
    <property type="entry name" value="Proteasome_sua/b"/>
</dbReference>
<evidence type="ECO:0000313" key="1">
    <source>
        <dbReference type="EMBL" id="KVH95677.1"/>
    </source>
</evidence>
<name>A0A118JX38_CYNCS</name>
<keyword evidence="1" id="KW-0647">Proteasome</keyword>
<comment type="caution">
    <text evidence="1">The sequence shown here is derived from an EMBL/GenBank/DDBJ whole genome shotgun (WGS) entry which is preliminary data.</text>
</comment>
<organism evidence="1 2">
    <name type="scientific">Cynara cardunculus var. scolymus</name>
    <name type="common">Globe artichoke</name>
    <name type="synonym">Cynara scolymus</name>
    <dbReference type="NCBI Taxonomy" id="59895"/>
    <lineage>
        <taxon>Eukaryota</taxon>
        <taxon>Viridiplantae</taxon>
        <taxon>Streptophyta</taxon>
        <taxon>Embryophyta</taxon>
        <taxon>Tracheophyta</taxon>
        <taxon>Spermatophyta</taxon>
        <taxon>Magnoliopsida</taxon>
        <taxon>eudicotyledons</taxon>
        <taxon>Gunneridae</taxon>
        <taxon>Pentapetalae</taxon>
        <taxon>asterids</taxon>
        <taxon>campanulids</taxon>
        <taxon>Asterales</taxon>
        <taxon>Asteraceae</taxon>
        <taxon>Carduoideae</taxon>
        <taxon>Cardueae</taxon>
        <taxon>Carduinae</taxon>
        <taxon>Cynara</taxon>
    </lineage>
</organism>
<dbReference type="AlphaFoldDB" id="A0A118JX38"/>
<dbReference type="EMBL" id="LEKV01004379">
    <property type="protein sequence ID" value="KVH95677.1"/>
    <property type="molecule type" value="Genomic_DNA"/>
</dbReference>
<evidence type="ECO:0000313" key="2">
    <source>
        <dbReference type="Proteomes" id="UP000243975"/>
    </source>
</evidence>
<accession>A0A118JX38</accession>
<protein>
    <submittedName>
        <fullName evidence="1">Proteasome B-type subunit</fullName>
    </submittedName>
</protein>
<sequence length="96" mass="10692">MNPYMLGTMAGGAADCQFWHRNLGIKCRLHELANKRRISVTGASKLLPNILYSYRGMVYHVGPKGGTKLSGDDVGELHYSYYPVEPTAVEQEMAKM</sequence>
<keyword evidence="2" id="KW-1185">Reference proteome</keyword>
<dbReference type="SUPFAM" id="SSF56235">
    <property type="entry name" value="N-terminal nucleophile aminohydrolases (Ntn hydrolases)"/>
    <property type="match status" value="1"/>
</dbReference>
<dbReference type="STRING" id="59895.A0A118JX38"/>
<gene>
    <name evidence="1" type="ORF">Ccrd_002238</name>
</gene>
<dbReference type="InterPro" id="IPR029055">
    <property type="entry name" value="Ntn_hydrolases_N"/>
</dbReference>
<proteinExistence type="predicted"/>
<dbReference type="Gene3D" id="3.60.20.10">
    <property type="entry name" value="Glutamine Phosphoribosylpyrophosphate, subunit 1, domain 1"/>
    <property type="match status" value="1"/>
</dbReference>
<dbReference type="GO" id="GO:0005839">
    <property type="term" value="C:proteasome core complex"/>
    <property type="evidence" value="ECO:0007669"/>
    <property type="project" value="InterPro"/>
</dbReference>